<dbReference type="Pfam" id="PF00400">
    <property type="entry name" value="WD40"/>
    <property type="match status" value="6"/>
</dbReference>
<dbReference type="Gene3D" id="3.40.50.300">
    <property type="entry name" value="P-loop containing nucleotide triphosphate hydrolases"/>
    <property type="match status" value="1"/>
</dbReference>
<dbReference type="CDD" id="cd00200">
    <property type="entry name" value="WD40"/>
    <property type="match status" value="2"/>
</dbReference>
<feature type="repeat" description="WD" evidence="3">
    <location>
        <begin position="856"/>
        <end position="897"/>
    </location>
</feature>
<feature type="repeat" description="WD" evidence="3">
    <location>
        <begin position="770"/>
        <end position="811"/>
    </location>
</feature>
<keyword evidence="1 3" id="KW-0853">WD repeat</keyword>
<protein>
    <submittedName>
        <fullName evidence="5">WD40 repeat-like protein</fullName>
    </submittedName>
</protein>
<name>A0A8E2ASG3_9APHY</name>
<dbReference type="PROSITE" id="PS50294">
    <property type="entry name" value="WD_REPEATS_REGION"/>
    <property type="match status" value="6"/>
</dbReference>
<gene>
    <name evidence="5" type="ORF">OBBRIDRAFT_756369</name>
</gene>
<evidence type="ECO:0000256" key="1">
    <source>
        <dbReference type="ARBA" id="ARBA00022574"/>
    </source>
</evidence>
<reference evidence="5 6" key="1">
    <citation type="submission" date="2016-07" db="EMBL/GenBank/DDBJ databases">
        <title>Draft genome of the white-rot fungus Obba rivulosa 3A-2.</title>
        <authorList>
            <consortium name="DOE Joint Genome Institute"/>
            <person name="Miettinen O."/>
            <person name="Riley R."/>
            <person name="Acob R."/>
            <person name="Barry K."/>
            <person name="Cullen D."/>
            <person name="De Vries R."/>
            <person name="Hainaut M."/>
            <person name="Hatakka A."/>
            <person name="Henrissat B."/>
            <person name="Hilden K."/>
            <person name="Kuo R."/>
            <person name="Labutti K."/>
            <person name="Lipzen A."/>
            <person name="Makela M.R."/>
            <person name="Sandor L."/>
            <person name="Spatafora J.W."/>
            <person name="Grigoriev I.V."/>
            <person name="Hibbett D.S."/>
        </authorList>
    </citation>
    <scope>NUCLEOTIDE SEQUENCE [LARGE SCALE GENOMIC DNA]</scope>
    <source>
        <strain evidence="5 6">3A-2</strain>
    </source>
</reference>
<evidence type="ECO:0000313" key="5">
    <source>
        <dbReference type="EMBL" id="OCH89543.1"/>
    </source>
</evidence>
<dbReference type="Proteomes" id="UP000250043">
    <property type="component" value="Unassembled WGS sequence"/>
</dbReference>
<proteinExistence type="predicted"/>
<feature type="repeat" description="WD" evidence="3">
    <location>
        <begin position="979"/>
        <end position="1020"/>
    </location>
</feature>
<dbReference type="SUPFAM" id="SSF52540">
    <property type="entry name" value="P-loop containing nucleoside triphosphate hydrolases"/>
    <property type="match status" value="1"/>
</dbReference>
<organism evidence="5 6">
    <name type="scientific">Obba rivulosa</name>
    <dbReference type="NCBI Taxonomy" id="1052685"/>
    <lineage>
        <taxon>Eukaryota</taxon>
        <taxon>Fungi</taxon>
        <taxon>Dikarya</taxon>
        <taxon>Basidiomycota</taxon>
        <taxon>Agaricomycotina</taxon>
        <taxon>Agaricomycetes</taxon>
        <taxon>Polyporales</taxon>
        <taxon>Gelatoporiaceae</taxon>
        <taxon>Obba</taxon>
    </lineage>
</organism>
<dbReference type="InterPro" id="IPR001680">
    <property type="entry name" value="WD40_rpt"/>
</dbReference>
<dbReference type="InterPro" id="IPR020472">
    <property type="entry name" value="WD40_PAC1"/>
</dbReference>
<dbReference type="InterPro" id="IPR056884">
    <property type="entry name" value="NPHP3-like_N"/>
</dbReference>
<dbReference type="PROSITE" id="PS00678">
    <property type="entry name" value="WD_REPEATS_1"/>
    <property type="match status" value="3"/>
</dbReference>
<dbReference type="InterPro" id="IPR015943">
    <property type="entry name" value="WD40/YVTN_repeat-like_dom_sf"/>
</dbReference>
<dbReference type="Gene3D" id="2.130.10.10">
    <property type="entry name" value="YVTN repeat-like/Quinoprotein amine dehydrogenase"/>
    <property type="match status" value="3"/>
</dbReference>
<dbReference type="InterPro" id="IPR027417">
    <property type="entry name" value="P-loop_NTPase"/>
</dbReference>
<dbReference type="InterPro" id="IPR011047">
    <property type="entry name" value="Quinoprotein_ADH-like_sf"/>
</dbReference>
<dbReference type="SMART" id="SM00320">
    <property type="entry name" value="WD40"/>
    <property type="match status" value="11"/>
</dbReference>
<evidence type="ECO:0000313" key="6">
    <source>
        <dbReference type="Proteomes" id="UP000250043"/>
    </source>
</evidence>
<keyword evidence="6" id="KW-1185">Reference proteome</keyword>
<dbReference type="EMBL" id="KV722424">
    <property type="protein sequence ID" value="OCH89543.1"/>
    <property type="molecule type" value="Genomic_DNA"/>
</dbReference>
<dbReference type="SUPFAM" id="SSF50998">
    <property type="entry name" value="Quinoprotein alcohol dehydrogenase-like"/>
    <property type="match status" value="1"/>
</dbReference>
<dbReference type="PROSITE" id="PS50082">
    <property type="entry name" value="WD_REPEATS_2"/>
    <property type="match status" value="6"/>
</dbReference>
<dbReference type="InterPro" id="IPR036322">
    <property type="entry name" value="WD40_repeat_dom_sf"/>
</dbReference>
<feature type="repeat" description="WD" evidence="3">
    <location>
        <begin position="1193"/>
        <end position="1225"/>
    </location>
</feature>
<sequence>MEELVKKAQAKIAAEPSYDRFKDVLSCMNIVIKITEPLSESGLPGLKPAHVALSTVYEALNAHSERDENVGKLAHEMAQLWSVLSEIKDHNKIKLLEDVISAATKQTGECAQFLNEYADMGIAKRFITGYFVTDERISDLQYSFRDLKDRMARGISLQTWVLVERRYTDIVERLQLQGLSEASGASFNEGRLCLLNTRQAILQHILHWVEDTSSCGVYWVTGVAGCGKSTIAHTVAKILAEKHRLGASFFFDRKAASLSSPQFFCTTIAAQLARYNSTLRQAILDAIKKDSGIDAKPLPSQMGPLISAAVQKISLTVPLVIVMDALDESGTPEGRKEFLAALRTELPTLSAHVKILITSRDESDIRSALPAEASRHAHRADVKAQTQVDVHLYIRSRLADVVSRFADLQGWPSAEEIDRLAQQADGLFMWARVACDFILDGPLHDPLLHLEMIMSIDPAERALAESSLDALYLVILRGMPSTNNPIANHAFRYVVGSIVTLRDPLAPRDIDTLLGLEARNVKQPLVLVDGTTIRLSSSLGWIRSLASILSVEGPEQPVHIIHQSIFDFFVDRGRSQEFYIDLQSAHLRLVDRCVARMRSLLHHDICELQDPSKLNREIPDLGDRVDRHIPASLKYACRFWTYHLVQIVHPDVSLESAAAQFLSRYFLHWLEVMSLLGRTRDIGPALRAVQEWCKNLHVDDLMSLAQDGFHFVQQFRPVLDHSALHIYISGIIFSPRNSRIYRSFRDSLPPAVPVVSSGEDTLTATLFSAYQGHSDTVYVTVFFPRGDKLLSAGGDQTIHMWEPTSGSLVREPLRGHTDTPWALAVSSDGNLIASGACDMKVRLWNASTGQSIGEPLFGGTDLVTGVAFLSNDTLLASCSRDCWVRVWDVQTRNLVRKLAGRIGALISMAVSPDGKTLAIASRDSAELWSLTNWEPIGDPLHSGDNAVAFSPDSKRLALGKYKEHFVFLWNLTTKEARRLEGHKNVVYTVAFSPDGRLLVSGSSDNTIRLWNGTTGEVLGAIQGHTHTVWSLAFSPGEGTQLASASADRTVRIWDVQSLLASVSRETRSPSPSVSSVAWSPTSKKLAFTITNAVYLTSLESSLSPITSMHQHSEEVLLLVFSSDGLRLASASKDLLQWWDVEIGSALDGVPLKQTEMARFIAMSPDSTRLALLLDRQVVQLWNAADGEPIGQPQADHDEWIICMSFSPDGSWLATAAYDGTLRLRDPFTGVQVGDPILVAYASAIAFSGDGKQIAAGLVSATIRLWNVSSRELVWEYSGDVVGKILSVVFTSDEEQLISASENGTAFALNVSSGARVGTAVRCFNGAIKYLALSHDGMDLAVATDTVQIWSARQKDTWVFRQEVYPRSEMSWRDAGPPSAPFLASLRENPDGWLASDEGHELLWIPEHLRRVWSPFQSSRLRLGRDSPTVTLDMHEYLVWLSGVTGARYEVDKEWSGTPSAMSGAEISN</sequence>
<dbReference type="SUPFAM" id="SSF50978">
    <property type="entry name" value="WD40 repeat-like"/>
    <property type="match status" value="1"/>
</dbReference>
<feature type="repeat" description="WD" evidence="3">
    <location>
        <begin position="1021"/>
        <end position="1057"/>
    </location>
</feature>
<feature type="domain" description="Nephrocystin 3-like N-terminal" evidence="4">
    <location>
        <begin position="197"/>
        <end position="360"/>
    </location>
</feature>
<evidence type="ECO:0000256" key="3">
    <source>
        <dbReference type="PROSITE-ProRule" id="PRU00221"/>
    </source>
</evidence>
<dbReference type="InterPro" id="IPR019775">
    <property type="entry name" value="WD40_repeat_CS"/>
</dbReference>
<dbReference type="OrthoDB" id="538223at2759"/>
<dbReference type="Pfam" id="PF24883">
    <property type="entry name" value="NPHP3_N"/>
    <property type="match status" value="1"/>
</dbReference>
<feature type="repeat" description="WD" evidence="3">
    <location>
        <begin position="813"/>
        <end position="854"/>
    </location>
</feature>
<dbReference type="PRINTS" id="PR00320">
    <property type="entry name" value="GPROTEINBRPT"/>
</dbReference>
<evidence type="ECO:0000256" key="2">
    <source>
        <dbReference type="ARBA" id="ARBA00022737"/>
    </source>
</evidence>
<dbReference type="PANTHER" id="PTHR19848">
    <property type="entry name" value="WD40 REPEAT PROTEIN"/>
    <property type="match status" value="1"/>
</dbReference>
<accession>A0A8E2ASG3</accession>
<evidence type="ECO:0000259" key="4">
    <source>
        <dbReference type="Pfam" id="PF24883"/>
    </source>
</evidence>
<dbReference type="PANTHER" id="PTHR19848:SF8">
    <property type="entry name" value="F-BOX AND WD REPEAT DOMAIN CONTAINING 7"/>
    <property type="match status" value="1"/>
</dbReference>
<keyword evidence="2" id="KW-0677">Repeat</keyword>